<dbReference type="EMBL" id="DS231701">
    <property type="protein sequence ID" value="KNB04039.1"/>
    <property type="molecule type" value="Genomic_DNA"/>
</dbReference>
<evidence type="ECO:0000313" key="2">
    <source>
        <dbReference type="Proteomes" id="UP000009097"/>
    </source>
</evidence>
<reference evidence="1" key="1">
    <citation type="submission" date="2007-04" db="EMBL/GenBank/DDBJ databases">
        <authorList>
            <consortium name="The Broad Institute Genome Sequencing Platform"/>
            <person name="Birren B."/>
            <person name="Lander E."/>
            <person name="Galagan J."/>
            <person name="Nusbaum C."/>
            <person name="Devon K."/>
            <person name="Ma L.-J."/>
            <person name="Jaffe D."/>
            <person name="Butler J."/>
            <person name="Alvarez P."/>
            <person name="Gnerre S."/>
            <person name="Grabherr M."/>
            <person name="Kleber M."/>
            <person name="Mauceli E."/>
            <person name="Brockman W."/>
            <person name="MacCallum I.A."/>
            <person name="Young S."/>
            <person name="LaButti K."/>
            <person name="DeCaprio D."/>
            <person name="Crawford M."/>
            <person name="Koehrsen M."/>
            <person name="Engels R."/>
            <person name="Montgomery P."/>
            <person name="Pearson M."/>
            <person name="Howarth C."/>
            <person name="Larson L."/>
            <person name="White J."/>
            <person name="O'Leary S."/>
            <person name="Kodira C."/>
            <person name="Zeng Q."/>
            <person name="Yandava C."/>
            <person name="Alvarado L."/>
            <person name="Kistler C."/>
            <person name="Shim W.-B."/>
            <person name="Kang S."/>
            <person name="Woloshuk C."/>
        </authorList>
    </citation>
    <scope>NUCLEOTIDE SEQUENCE</scope>
    <source>
        <strain evidence="1">4287</strain>
    </source>
</reference>
<evidence type="ECO:0000313" key="1">
    <source>
        <dbReference type="EMBL" id="KNB04039.1"/>
    </source>
</evidence>
<dbReference type="GeneID" id="28959923"/>
<gene>
    <name evidence="1" type="ORF">FOXG_19217</name>
</gene>
<dbReference type="AlphaFoldDB" id="A0A0J9UXF6"/>
<dbReference type="KEGG" id="fox:FOXG_19217"/>
<protein>
    <submittedName>
        <fullName evidence="1">Uncharacterized protein</fullName>
    </submittedName>
</protein>
<sequence length="35" mass="4132">MGFLKLVEELGETLWRSDIYLTHLHKAGTRFAIRE</sequence>
<name>A0A0J9UXF6_FUSO4</name>
<reference evidence="1" key="2">
    <citation type="journal article" date="2010" name="Nature">
        <title>Comparative genomics reveals mobile pathogenicity chromosomes in Fusarium.</title>
        <authorList>
            <person name="Ma L.J."/>
            <person name="van der Does H.C."/>
            <person name="Borkovich K.A."/>
            <person name="Coleman J.J."/>
            <person name="Daboussi M.J."/>
            <person name="Di Pietro A."/>
            <person name="Dufresne M."/>
            <person name="Freitag M."/>
            <person name="Grabherr M."/>
            <person name="Henrissat B."/>
            <person name="Houterman P.M."/>
            <person name="Kang S."/>
            <person name="Shim W.B."/>
            <person name="Woloshuk C."/>
            <person name="Xie X."/>
            <person name="Xu J.R."/>
            <person name="Antoniw J."/>
            <person name="Baker S.E."/>
            <person name="Bluhm B.H."/>
            <person name="Breakspear A."/>
            <person name="Brown D.W."/>
            <person name="Butchko R.A."/>
            <person name="Chapman S."/>
            <person name="Coulson R."/>
            <person name="Coutinho P.M."/>
            <person name="Danchin E.G."/>
            <person name="Diener A."/>
            <person name="Gale L.R."/>
            <person name="Gardiner D.M."/>
            <person name="Goff S."/>
            <person name="Hammond-Kosack K.E."/>
            <person name="Hilburn K."/>
            <person name="Hua-Van A."/>
            <person name="Jonkers W."/>
            <person name="Kazan K."/>
            <person name="Kodira C.D."/>
            <person name="Koehrsen M."/>
            <person name="Kumar L."/>
            <person name="Lee Y.H."/>
            <person name="Li L."/>
            <person name="Manners J.M."/>
            <person name="Miranda-Saavedra D."/>
            <person name="Mukherjee M."/>
            <person name="Park G."/>
            <person name="Park J."/>
            <person name="Park S.Y."/>
            <person name="Proctor R.H."/>
            <person name="Regev A."/>
            <person name="Ruiz-Roldan M.C."/>
            <person name="Sain D."/>
            <person name="Sakthikumar S."/>
            <person name="Sykes S."/>
            <person name="Schwartz D.C."/>
            <person name="Turgeon B.G."/>
            <person name="Wapinski I."/>
            <person name="Yoder O."/>
            <person name="Young S."/>
            <person name="Zeng Q."/>
            <person name="Zhou S."/>
            <person name="Galagan J."/>
            <person name="Cuomo C.A."/>
            <person name="Kistler H.C."/>
            <person name="Rep M."/>
        </authorList>
    </citation>
    <scope>NUCLEOTIDE SEQUENCE [LARGE SCALE GENOMIC DNA]</scope>
    <source>
        <strain evidence="1">4287</strain>
    </source>
</reference>
<organism evidence="1 2">
    <name type="scientific">Fusarium oxysporum f. sp. lycopersici (strain 4287 / CBS 123668 / FGSC 9935 / NRRL 34936)</name>
    <name type="common">Fusarium vascular wilt of tomato</name>
    <dbReference type="NCBI Taxonomy" id="426428"/>
    <lineage>
        <taxon>Eukaryota</taxon>
        <taxon>Fungi</taxon>
        <taxon>Dikarya</taxon>
        <taxon>Ascomycota</taxon>
        <taxon>Pezizomycotina</taxon>
        <taxon>Sordariomycetes</taxon>
        <taxon>Hypocreomycetidae</taxon>
        <taxon>Hypocreales</taxon>
        <taxon>Nectriaceae</taxon>
        <taxon>Fusarium</taxon>
        <taxon>Fusarium oxysporum species complex</taxon>
    </lineage>
</organism>
<dbReference type="VEuPathDB" id="FungiDB:FOXG_19217"/>
<dbReference type="Proteomes" id="UP000009097">
    <property type="component" value="Unassembled WGS sequence"/>
</dbReference>
<dbReference type="RefSeq" id="XP_018242084.1">
    <property type="nucleotide sequence ID" value="XM_018399417.1"/>
</dbReference>
<accession>A0A0J9UXF6</accession>
<proteinExistence type="predicted"/>